<gene>
    <name evidence="3" type="ORF">PH7735_03885</name>
</gene>
<dbReference type="Proteomes" id="UP000051870">
    <property type="component" value="Unassembled WGS sequence"/>
</dbReference>
<feature type="domain" description="Phosphodiester glycosidase" evidence="2">
    <location>
        <begin position="73"/>
        <end position="218"/>
    </location>
</feature>
<dbReference type="GeneID" id="83882853"/>
<evidence type="ECO:0000313" key="3">
    <source>
        <dbReference type="EMBL" id="CUK14217.1"/>
    </source>
</evidence>
<evidence type="ECO:0000259" key="2">
    <source>
        <dbReference type="Pfam" id="PF09992"/>
    </source>
</evidence>
<name>A0A0P1II19_9RHOB</name>
<dbReference type="InterPro" id="IPR018711">
    <property type="entry name" value="NAGPA"/>
</dbReference>
<dbReference type="AlphaFoldDB" id="A0A0P1II19"/>
<dbReference type="EMBL" id="CYTW01000007">
    <property type="protein sequence ID" value="CUK14217.1"/>
    <property type="molecule type" value="Genomic_DNA"/>
</dbReference>
<dbReference type="STRING" id="1715693.PH7735_03885"/>
<accession>A0A0P1II19</accession>
<organism evidence="3 4">
    <name type="scientific">Shimia thalassica</name>
    <dbReference type="NCBI Taxonomy" id="1715693"/>
    <lineage>
        <taxon>Bacteria</taxon>
        <taxon>Pseudomonadati</taxon>
        <taxon>Pseudomonadota</taxon>
        <taxon>Alphaproteobacteria</taxon>
        <taxon>Rhodobacterales</taxon>
        <taxon>Roseobacteraceae</taxon>
    </lineage>
</organism>
<keyword evidence="4" id="KW-1185">Reference proteome</keyword>
<sequence>MKRLAAFCALLTAMAATAAFAVECHDVSHDGNRYAVCEATAQEDLRLFLRDPENRILGHFSSVNKSLPASEDLIFGMNAGMYHADRSPVGLYIEEDSQEGRLLTNASAGNFGLLPNGVFCIGETRVDVIETLRFKDAEPVCRFATQSGPMLVIEGTLHPRFLVDSTSRFIRNGVGTSADGQRVVFAISNNAVTFHEFGRLFKDHLGLPNALYFDGKVSRLYAPELDRNDAGFWLGPIVGIVRGDAQQK</sequence>
<feature type="chain" id="PRO_5006065295" description="Phosphodiester glycosidase domain-containing protein" evidence="1">
    <location>
        <begin position="22"/>
        <end position="248"/>
    </location>
</feature>
<evidence type="ECO:0000313" key="4">
    <source>
        <dbReference type="Proteomes" id="UP000051870"/>
    </source>
</evidence>
<reference evidence="4" key="1">
    <citation type="submission" date="2015-09" db="EMBL/GenBank/DDBJ databases">
        <authorList>
            <person name="Rodrigo-Torres Lidia"/>
            <person name="Arahal R.David."/>
        </authorList>
    </citation>
    <scope>NUCLEOTIDE SEQUENCE [LARGE SCALE GENOMIC DNA]</scope>
    <source>
        <strain evidence="4">CECT 7735</strain>
    </source>
</reference>
<keyword evidence="1" id="KW-0732">Signal</keyword>
<dbReference type="Pfam" id="PF09992">
    <property type="entry name" value="NAGPA"/>
    <property type="match status" value="1"/>
</dbReference>
<dbReference type="RefSeq" id="WP_058313048.1">
    <property type="nucleotide sequence ID" value="NZ_CYTW01000007.1"/>
</dbReference>
<proteinExistence type="predicted"/>
<feature type="signal peptide" evidence="1">
    <location>
        <begin position="1"/>
        <end position="21"/>
    </location>
</feature>
<protein>
    <recommendedName>
        <fullName evidence="2">Phosphodiester glycosidase domain-containing protein</fullName>
    </recommendedName>
</protein>
<evidence type="ECO:0000256" key="1">
    <source>
        <dbReference type="SAM" id="SignalP"/>
    </source>
</evidence>